<keyword evidence="3" id="KW-0663">Pyridoxal phosphate</keyword>
<evidence type="ECO:0000313" key="7">
    <source>
        <dbReference type="EMBL" id="EFM63898.1"/>
    </source>
</evidence>
<dbReference type="InterPro" id="IPR015422">
    <property type="entry name" value="PyrdxlP-dep_Trfase_small"/>
</dbReference>
<dbReference type="InterPro" id="IPR015424">
    <property type="entry name" value="PyrdxlP-dep_Trfase"/>
</dbReference>
<comment type="cofactor">
    <cofactor evidence="1">
        <name>pyridoxal 5'-phosphate</name>
        <dbReference type="ChEBI" id="CHEBI:597326"/>
    </cofactor>
</comment>
<dbReference type="EC" id="4.4.1.13" evidence="2"/>
<evidence type="ECO:0000256" key="1">
    <source>
        <dbReference type="ARBA" id="ARBA00001933"/>
    </source>
</evidence>
<evidence type="ECO:0000256" key="3">
    <source>
        <dbReference type="ARBA" id="ARBA00022898"/>
    </source>
</evidence>
<dbReference type="GO" id="GO:0047804">
    <property type="term" value="F:cysteine-S-conjugate beta-lyase activity"/>
    <property type="evidence" value="ECO:0007669"/>
    <property type="project" value="UniProtKB-EC"/>
</dbReference>
<dbReference type="AlphaFoldDB" id="E0E599"/>
<dbReference type="NCBIfam" id="TIGR04350">
    <property type="entry name" value="C_S_lyase_PatB"/>
    <property type="match status" value="1"/>
</dbReference>
<dbReference type="GO" id="GO:0030170">
    <property type="term" value="F:pyridoxal phosphate binding"/>
    <property type="evidence" value="ECO:0007669"/>
    <property type="project" value="InterPro"/>
</dbReference>
<keyword evidence="7" id="KW-0808">Transferase</keyword>
<evidence type="ECO:0000256" key="2">
    <source>
        <dbReference type="ARBA" id="ARBA00012224"/>
    </source>
</evidence>
<evidence type="ECO:0000256" key="5">
    <source>
        <dbReference type="ARBA" id="ARBA00037974"/>
    </source>
</evidence>
<dbReference type="GeneID" id="84801482"/>
<proteinExistence type="inferred from homology"/>
<sequence length="388" mass="44243">MTLVKYRDRKNTNSVKWDNLKNIFGQDNLLPLWVADMDFEVPTCVKEALHKYVEEGVFGYSLPDRGYAKTFIDWEYKYHGYKVDKKWIRFAPGVVPAISWLVNVLTQEGDPVIITPPVYYPFKQVVTSNKRTLVESHLVNIDGYYRIDFEDFEEKILDQGVKLFILCSPHNPVARVWDKDELVRLLDICKKHGVYVIADEIHQDIIIGDKIQYPAASLGDYSKILVTLTAATKTFNLAACQNSFLIIEDEDIRARYDAFAEKIRSTSGNAFGYIAVQAAYEGGRGWFEEVLGLIRANYSLLKEGLALRLPEARLTPLEGTYLAWLDLGAYLGPDDIEDIIKNKCGLAVDFGSWFGGQKYAGFIRINLATSRENIEILLDRLALIREDK</sequence>
<dbReference type="PANTHER" id="PTHR43525">
    <property type="entry name" value="PROTEIN MALY"/>
    <property type="match status" value="1"/>
</dbReference>
<protein>
    <recommendedName>
        <fullName evidence="2">cysteine-S-conjugate beta-lyase</fullName>
        <ecNumber evidence="2">4.4.1.13</ecNumber>
    </recommendedName>
</protein>
<dbReference type="SUPFAM" id="SSF53383">
    <property type="entry name" value="PLP-dependent transferases"/>
    <property type="match status" value="1"/>
</dbReference>
<dbReference type="EMBL" id="ADGQ01000074">
    <property type="protein sequence ID" value="EFM63898.1"/>
    <property type="molecule type" value="Genomic_DNA"/>
</dbReference>
<dbReference type="GO" id="GO:0008483">
    <property type="term" value="F:transaminase activity"/>
    <property type="evidence" value="ECO:0007669"/>
    <property type="project" value="UniProtKB-KW"/>
</dbReference>
<evidence type="ECO:0000259" key="6">
    <source>
        <dbReference type="Pfam" id="PF00155"/>
    </source>
</evidence>
<evidence type="ECO:0000313" key="8">
    <source>
        <dbReference type="Proteomes" id="UP000003244"/>
    </source>
</evidence>
<dbReference type="Proteomes" id="UP000003244">
    <property type="component" value="Unassembled WGS sequence"/>
</dbReference>
<keyword evidence="7" id="KW-0032">Aminotransferase</keyword>
<feature type="domain" description="Aminotransferase class I/classII large" evidence="6">
    <location>
        <begin position="31"/>
        <end position="381"/>
    </location>
</feature>
<dbReference type="eggNOG" id="COG1168">
    <property type="taxonomic scope" value="Bacteria"/>
</dbReference>
<dbReference type="InterPro" id="IPR027619">
    <property type="entry name" value="C-S_lyase_PatB-like"/>
</dbReference>
<keyword evidence="8" id="KW-1185">Reference proteome</keyword>
<dbReference type="RefSeq" id="WP_007791388.1">
    <property type="nucleotide sequence ID" value="NZ_ADGQ01000074.1"/>
</dbReference>
<dbReference type="InterPro" id="IPR015421">
    <property type="entry name" value="PyrdxlP-dep_Trfase_major"/>
</dbReference>
<organism evidence="7 8">
    <name type="scientific">Peptostreptococcus stomatis DSM 17678</name>
    <dbReference type="NCBI Taxonomy" id="596315"/>
    <lineage>
        <taxon>Bacteria</taxon>
        <taxon>Bacillati</taxon>
        <taxon>Bacillota</taxon>
        <taxon>Clostridia</taxon>
        <taxon>Peptostreptococcales</taxon>
        <taxon>Peptostreptococcaceae</taxon>
        <taxon>Peptostreptococcus</taxon>
    </lineage>
</organism>
<dbReference type="InterPro" id="IPR004839">
    <property type="entry name" value="Aminotransferase_I/II_large"/>
</dbReference>
<dbReference type="PANTHER" id="PTHR43525:SF1">
    <property type="entry name" value="PROTEIN MALY"/>
    <property type="match status" value="1"/>
</dbReference>
<comment type="similarity">
    <text evidence="5">Belongs to the class-II pyridoxal-phosphate-dependent aminotransferase family. MalY/PatB cystathionine beta-lyase subfamily.</text>
</comment>
<gene>
    <name evidence="7" type="ORF">HMPREF0634_0069</name>
</gene>
<comment type="caution">
    <text evidence="7">The sequence shown here is derived from an EMBL/GenBank/DDBJ whole genome shotgun (WGS) entry which is preliminary data.</text>
</comment>
<dbReference type="Pfam" id="PF00155">
    <property type="entry name" value="Aminotran_1_2"/>
    <property type="match status" value="1"/>
</dbReference>
<accession>E0E599</accession>
<keyword evidence="4" id="KW-0456">Lyase</keyword>
<dbReference type="InterPro" id="IPR051798">
    <property type="entry name" value="Class-II_PLP-Dep_Aminotrans"/>
</dbReference>
<name>E0E599_9FIRM</name>
<evidence type="ECO:0000256" key="4">
    <source>
        <dbReference type="ARBA" id="ARBA00023239"/>
    </source>
</evidence>
<dbReference type="CDD" id="cd00609">
    <property type="entry name" value="AAT_like"/>
    <property type="match status" value="1"/>
</dbReference>
<dbReference type="Gene3D" id="3.40.640.10">
    <property type="entry name" value="Type I PLP-dependent aspartate aminotransferase-like (Major domain)"/>
    <property type="match status" value="1"/>
</dbReference>
<reference evidence="7 8" key="1">
    <citation type="submission" date="2010-08" db="EMBL/GenBank/DDBJ databases">
        <authorList>
            <person name="Harkins D.M."/>
            <person name="Madupu R."/>
            <person name="Durkin A.S."/>
            <person name="Torralba M."/>
            <person name="Methe B."/>
            <person name="Sutton G.G."/>
            <person name="Nelson K.E."/>
        </authorList>
    </citation>
    <scope>NUCLEOTIDE SEQUENCE [LARGE SCALE GENOMIC DNA]</scope>
    <source>
        <strain evidence="7 8">DSM 17678</strain>
    </source>
</reference>
<dbReference type="STRING" id="596315.HMPREF0634_0069"/>
<dbReference type="Gene3D" id="3.90.1150.10">
    <property type="entry name" value="Aspartate Aminotransferase, domain 1"/>
    <property type="match status" value="1"/>
</dbReference>